<keyword evidence="2" id="KW-1185">Reference proteome</keyword>
<dbReference type="Pfam" id="PF14456">
    <property type="entry name" value="alpha-hel2"/>
    <property type="match status" value="1"/>
</dbReference>
<dbReference type="InterPro" id="IPR022283">
    <property type="entry name" value="PRTRC_protein-F"/>
</dbReference>
<dbReference type="EMBL" id="POQS01000010">
    <property type="protein sequence ID" value="PND30196.1"/>
    <property type="molecule type" value="Genomic_DNA"/>
</dbReference>
<accession>A0A2N8K9R5</accession>
<reference evidence="1 2" key="1">
    <citation type="submission" date="2018-01" db="EMBL/GenBank/DDBJ databases">
        <title>The draft genome of an aniline degradation strain ANB-1.</title>
        <authorList>
            <person name="Zhang L."/>
            <person name="Jiang J."/>
        </authorList>
    </citation>
    <scope>NUCLEOTIDE SEQUENCE [LARGE SCALE GENOMIC DNA]</scope>
    <source>
        <strain evidence="1 2">ANB-1</strain>
    </source>
</reference>
<dbReference type="Proteomes" id="UP000235994">
    <property type="component" value="Unassembled WGS sequence"/>
</dbReference>
<evidence type="ECO:0000313" key="2">
    <source>
        <dbReference type="Proteomes" id="UP000235994"/>
    </source>
</evidence>
<sequence length="351" mass="38785">MNAVRQPSPASAMPLTLPRLSGAVPRTVVPGVLAAANTRIARFLIDADVFGAADIPESWDDSLRACEQAIAACIRREIGPLHCLRPGFGMHVLDADGFPIGGYSVGRASDKPRVYTAVEVYWGETSEQAWPVGQRLQALEAALPGLGRTVLQALREGCAQVYPLFTPDIACDVASMIYWCGEENEEIALDMNCGDDEKEREAMRCDMLTRAELDETYPEWVRQWMGQTAKKRPGRCSLRRAVKTLTDPGLRQIAADALSLSRLQCDDTFRPEIEGEYVGFGAVLSWEDGDLTTRIYDDLLQLAHQSEFCERMGEFTIALNDPGALGAWVRAMRPRFRAIGLIDRLIHQLAA</sequence>
<gene>
    <name evidence="1" type="ORF">C1I89_29970</name>
</gene>
<evidence type="ECO:0000313" key="1">
    <source>
        <dbReference type="EMBL" id="PND30196.1"/>
    </source>
</evidence>
<protein>
    <submittedName>
        <fullName evidence="1">PRTRC system protein F</fullName>
    </submittedName>
</protein>
<proteinExistence type="predicted"/>
<dbReference type="NCBIfam" id="TIGR03742">
    <property type="entry name" value="PRTRC_F"/>
    <property type="match status" value="1"/>
</dbReference>
<name>A0A2N8K9R5_9BURK</name>
<dbReference type="AlphaFoldDB" id="A0A2N8K9R5"/>
<comment type="caution">
    <text evidence="1">The sequence shown here is derived from an EMBL/GenBank/DDBJ whole genome shotgun (WGS) entry which is preliminary data.</text>
</comment>
<organism evidence="1 2">
    <name type="scientific">Achromobacter pulmonis</name>
    <dbReference type="NCBI Taxonomy" id="1389932"/>
    <lineage>
        <taxon>Bacteria</taxon>
        <taxon>Pseudomonadati</taxon>
        <taxon>Pseudomonadota</taxon>
        <taxon>Betaproteobacteria</taxon>
        <taxon>Burkholderiales</taxon>
        <taxon>Alcaligenaceae</taxon>
        <taxon>Achromobacter</taxon>
    </lineage>
</organism>